<evidence type="ECO:0000313" key="1">
    <source>
        <dbReference type="EMBL" id="ERI08249.1"/>
    </source>
</evidence>
<organism evidence="1 2">
    <name type="scientific">Aneurinibacillus aneurinilyticus ATCC 12856</name>
    <dbReference type="NCBI Taxonomy" id="649747"/>
    <lineage>
        <taxon>Bacteria</taxon>
        <taxon>Bacillati</taxon>
        <taxon>Bacillota</taxon>
        <taxon>Bacilli</taxon>
        <taxon>Bacillales</taxon>
        <taxon>Paenibacillaceae</taxon>
        <taxon>Aneurinibacillus group</taxon>
        <taxon>Aneurinibacillus</taxon>
    </lineage>
</organism>
<reference evidence="1 2" key="1">
    <citation type="submission" date="2013-08" db="EMBL/GenBank/DDBJ databases">
        <authorList>
            <person name="Weinstock G."/>
            <person name="Sodergren E."/>
            <person name="Wylie T."/>
            <person name="Fulton L."/>
            <person name="Fulton R."/>
            <person name="Fronick C."/>
            <person name="O'Laughlin M."/>
            <person name="Godfrey J."/>
            <person name="Miner T."/>
            <person name="Herter B."/>
            <person name="Appelbaum E."/>
            <person name="Cordes M."/>
            <person name="Lek S."/>
            <person name="Wollam A."/>
            <person name="Pepin K.H."/>
            <person name="Palsikar V.B."/>
            <person name="Mitreva M."/>
            <person name="Wilson R.K."/>
        </authorList>
    </citation>
    <scope>NUCLEOTIDE SEQUENCE [LARGE SCALE GENOMIC DNA]</scope>
    <source>
        <strain evidence="1 2">ATCC 12856</strain>
    </source>
</reference>
<dbReference type="Proteomes" id="UP000016511">
    <property type="component" value="Unassembled WGS sequence"/>
</dbReference>
<protein>
    <submittedName>
        <fullName evidence="1">Uncharacterized protein</fullName>
    </submittedName>
</protein>
<gene>
    <name evidence="1" type="ORF">HMPREF0083_03664</name>
</gene>
<proteinExistence type="predicted"/>
<evidence type="ECO:0000313" key="2">
    <source>
        <dbReference type="Proteomes" id="UP000016511"/>
    </source>
</evidence>
<dbReference type="EMBL" id="AWSJ01000218">
    <property type="protein sequence ID" value="ERI08249.1"/>
    <property type="molecule type" value="Genomic_DNA"/>
</dbReference>
<sequence length="46" mass="5465">MNFLLNHIFEGALVFRTFMVRLFLSMYTQLHKKAFQASLTRNAFPL</sequence>
<comment type="caution">
    <text evidence="1">The sequence shown here is derived from an EMBL/GenBank/DDBJ whole genome shotgun (WGS) entry which is preliminary data.</text>
</comment>
<keyword evidence="2" id="KW-1185">Reference proteome</keyword>
<dbReference type="HOGENOM" id="CLU_3179532_0_0_9"/>
<accession>U1WI47</accession>
<name>U1WI47_ANEAE</name>
<dbReference type="AlphaFoldDB" id="U1WI47"/>